<organism evidence="2">
    <name type="scientific">Rhizophora mucronata</name>
    <name type="common">Asiatic mangrove</name>
    <dbReference type="NCBI Taxonomy" id="61149"/>
    <lineage>
        <taxon>Eukaryota</taxon>
        <taxon>Viridiplantae</taxon>
        <taxon>Streptophyta</taxon>
        <taxon>Embryophyta</taxon>
        <taxon>Tracheophyta</taxon>
        <taxon>Spermatophyta</taxon>
        <taxon>Magnoliopsida</taxon>
        <taxon>eudicotyledons</taxon>
        <taxon>Gunneridae</taxon>
        <taxon>Pentapetalae</taxon>
        <taxon>rosids</taxon>
        <taxon>fabids</taxon>
        <taxon>Malpighiales</taxon>
        <taxon>Rhizophoraceae</taxon>
        <taxon>Rhizophora</taxon>
    </lineage>
</organism>
<accession>A0A2P2PA63</accession>
<feature type="compositionally biased region" description="Low complexity" evidence="1">
    <location>
        <begin position="15"/>
        <end position="26"/>
    </location>
</feature>
<evidence type="ECO:0000313" key="2">
    <source>
        <dbReference type="EMBL" id="MBX51592.1"/>
    </source>
</evidence>
<dbReference type="EMBL" id="GGEC01071108">
    <property type="protein sequence ID" value="MBX51592.1"/>
    <property type="molecule type" value="Transcribed_RNA"/>
</dbReference>
<feature type="region of interest" description="Disordered" evidence="1">
    <location>
        <begin position="1"/>
        <end position="51"/>
    </location>
</feature>
<reference evidence="2" key="1">
    <citation type="submission" date="2018-02" db="EMBL/GenBank/DDBJ databases">
        <title>Rhizophora mucronata_Transcriptome.</title>
        <authorList>
            <person name="Meera S.P."/>
            <person name="Sreeshan A."/>
            <person name="Augustine A."/>
        </authorList>
    </citation>
    <scope>NUCLEOTIDE SEQUENCE</scope>
    <source>
        <tissue evidence="2">Leaf</tissue>
    </source>
</reference>
<proteinExistence type="predicted"/>
<name>A0A2P2PA63_RHIMU</name>
<evidence type="ECO:0000256" key="1">
    <source>
        <dbReference type="SAM" id="MobiDB-lite"/>
    </source>
</evidence>
<protein>
    <submittedName>
        <fullName evidence="2">Uncharacterized protein</fullName>
    </submittedName>
</protein>
<sequence length="51" mass="5555">MSAEENGGEQEKNGSTQSSQTLSISSKRLLSQAFSDETRKTWYGGERSGRG</sequence>
<dbReference type="AlphaFoldDB" id="A0A2P2PA63"/>